<evidence type="ECO:0000313" key="2">
    <source>
        <dbReference type="Proteomes" id="UP001165064"/>
    </source>
</evidence>
<keyword evidence="2" id="KW-1185">Reference proteome</keyword>
<name>A0ACB5T8E1_AMBMO</name>
<evidence type="ECO:0000313" key="1">
    <source>
        <dbReference type="EMBL" id="GME83646.1"/>
    </source>
</evidence>
<dbReference type="Proteomes" id="UP001165064">
    <property type="component" value="Unassembled WGS sequence"/>
</dbReference>
<accession>A0ACB5T8E1</accession>
<comment type="caution">
    <text evidence="1">The sequence shown here is derived from an EMBL/GenBank/DDBJ whole genome shotgun (WGS) entry which is preliminary data.</text>
</comment>
<sequence>MQYPNTIDASTFRMVLRSFANFSRSSSTYIPRRASNSYTHPFFNPSYVKPKELAPAEEVTNKNSRNKTNNSYPINPAISIGNQYVVIDPSKKKKKDDDENSEDQRIIFKKVGNKSAKNGLLNVTIQSVTPTETILKIRRSNSNTFKTLTLKNASLLATQARSYATLKDITTKEVEEQLAKLKLQEVKESAEEEQVAKSAPESPETLVDPVVATQPEEVLSEEILATKTPLEIQEIVIDNLISMNKNDEIRVRNF</sequence>
<organism evidence="1 2">
    <name type="scientific">Ambrosiozyma monospora</name>
    <name type="common">Yeast</name>
    <name type="synonym">Endomycopsis monosporus</name>
    <dbReference type="NCBI Taxonomy" id="43982"/>
    <lineage>
        <taxon>Eukaryota</taxon>
        <taxon>Fungi</taxon>
        <taxon>Dikarya</taxon>
        <taxon>Ascomycota</taxon>
        <taxon>Saccharomycotina</taxon>
        <taxon>Pichiomycetes</taxon>
        <taxon>Pichiales</taxon>
        <taxon>Pichiaceae</taxon>
        <taxon>Ambrosiozyma</taxon>
    </lineage>
</organism>
<gene>
    <name evidence="1" type="ORF">Amon02_000630600</name>
</gene>
<dbReference type="EMBL" id="BSXS01004888">
    <property type="protein sequence ID" value="GME83646.1"/>
    <property type="molecule type" value="Genomic_DNA"/>
</dbReference>
<proteinExistence type="predicted"/>
<reference evidence="1" key="1">
    <citation type="submission" date="2023-04" db="EMBL/GenBank/DDBJ databases">
        <title>Ambrosiozyma monospora NBRC 10751.</title>
        <authorList>
            <person name="Ichikawa N."/>
            <person name="Sato H."/>
            <person name="Tonouchi N."/>
        </authorList>
    </citation>
    <scope>NUCLEOTIDE SEQUENCE</scope>
    <source>
        <strain evidence="1">NBRC 10751</strain>
    </source>
</reference>
<protein>
    <submittedName>
        <fullName evidence="1">Unnamed protein product</fullName>
    </submittedName>
</protein>